<evidence type="ECO:0000313" key="2">
    <source>
        <dbReference type="EMBL" id="RGP73890.1"/>
    </source>
</evidence>
<accession>A0A395SN54</accession>
<gene>
    <name evidence="2" type="ORF">FSPOR_1584</name>
</gene>
<reference evidence="2 3" key="1">
    <citation type="journal article" date="2018" name="PLoS Pathog.">
        <title>Evolution of structural diversity of trichothecenes, a family of toxins produced by plant pathogenic and entomopathogenic fungi.</title>
        <authorList>
            <person name="Proctor R.H."/>
            <person name="McCormick S.P."/>
            <person name="Kim H.S."/>
            <person name="Cardoza R.E."/>
            <person name="Stanley A.M."/>
            <person name="Lindo L."/>
            <person name="Kelly A."/>
            <person name="Brown D.W."/>
            <person name="Lee T."/>
            <person name="Vaughan M.M."/>
            <person name="Alexander N.J."/>
            <person name="Busman M."/>
            <person name="Gutierrez S."/>
        </authorList>
    </citation>
    <scope>NUCLEOTIDE SEQUENCE [LARGE SCALE GENOMIC DNA]</scope>
    <source>
        <strain evidence="2 3">NRRL 3299</strain>
    </source>
</reference>
<dbReference type="EMBL" id="PXOF01000023">
    <property type="protein sequence ID" value="RGP73890.1"/>
    <property type="molecule type" value="Genomic_DNA"/>
</dbReference>
<sequence length="166" mass="18927">MCRTSAYFVRCKTCKEDIDHHLEVDSPCKNKIRGLPYCSQILPVNMGNVEWVDMSHCLPCTAKRDMLDSRIQATIDQEAKEKLEQPEEKSDSDDQLIIKQLIADVNGLMNQEKRGRVNDWLEELPNVRVGETFDEGESERPIRAERGRGARDRGGRGRGRGRGRGN</sequence>
<evidence type="ECO:0000313" key="3">
    <source>
        <dbReference type="Proteomes" id="UP000266152"/>
    </source>
</evidence>
<proteinExistence type="predicted"/>
<dbReference type="Proteomes" id="UP000266152">
    <property type="component" value="Unassembled WGS sequence"/>
</dbReference>
<dbReference type="AlphaFoldDB" id="A0A395SN54"/>
<feature type="compositionally biased region" description="Basic residues" evidence="1">
    <location>
        <begin position="156"/>
        <end position="166"/>
    </location>
</feature>
<evidence type="ECO:0000256" key="1">
    <source>
        <dbReference type="SAM" id="MobiDB-lite"/>
    </source>
</evidence>
<organism evidence="2 3">
    <name type="scientific">Fusarium sporotrichioides</name>
    <dbReference type="NCBI Taxonomy" id="5514"/>
    <lineage>
        <taxon>Eukaryota</taxon>
        <taxon>Fungi</taxon>
        <taxon>Dikarya</taxon>
        <taxon>Ascomycota</taxon>
        <taxon>Pezizomycotina</taxon>
        <taxon>Sordariomycetes</taxon>
        <taxon>Hypocreomycetidae</taxon>
        <taxon>Hypocreales</taxon>
        <taxon>Nectriaceae</taxon>
        <taxon>Fusarium</taxon>
    </lineage>
</organism>
<comment type="caution">
    <text evidence="2">The sequence shown here is derived from an EMBL/GenBank/DDBJ whole genome shotgun (WGS) entry which is preliminary data.</text>
</comment>
<feature type="region of interest" description="Disordered" evidence="1">
    <location>
        <begin position="128"/>
        <end position="166"/>
    </location>
</feature>
<protein>
    <submittedName>
        <fullName evidence="2">Uncharacterized protein</fullName>
    </submittedName>
</protein>
<name>A0A395SN54_FUSSP</name>
<keyword evidence="3" id="KW-1185">Reference proteome</keyword>
<feature type="compositionally biased region" description="Basic and acidic residues" evidence="1">
    <location>
        <begin position="138"/>
        <end position="155"/>
    </location>
</feature>